<dbReference type="PANTHER" id="PTHR11101">
    <property type="entry name" value="PHOSPHATE TRANSPORTER"/>
    <property type="match status" value="1"/>
</dbReference>
<reference evidence="8 9" key="1">
    <citation type="submission" date="2016-07" db="EMBL/GenBank/DDBJ databases">
        <title>Pervasive Adenine N6-methylation of Active Genes in Fungi.</title>
        <authorList>
            <consortium name="DOE Joint Genome Institute"/>
            <person name="Mondo S.J."/>
            <person name="Dannebaum R.O."/>
            <person name="Kuo R.C."/>
            <person name="Labutti K."/>
            <person name="Haridas S."/>
            <person name="Kuo A."/>
            <person name="Salamov A."/>
            <person name="Ahrendt S.R."/>
            <person name="Lipzen A."/>
            <person name="Sullivan W."/>
            <person name="Andreopoulos W.B."/>
            <person name="Clum A."/>
            <person name="Lindquist E."/>
            <person name="Daum C."/>
            <person name="Ramamoorthy G.K."/>
            <person name="Gryganskyi A."/>
            <person name="Culley D."/>
            <person name="Magnuson J.K."/>
            <person name="James T.Y."/>
            <person name="O'Malley M.A."/>
            <person name="Stajich J.E."/>
            <person name="Spatafora J.W."/>
            <person name="Visel A."/>
            <person name="Grigoriev I.V."/>
        </authorList>
    </citation>
    <scope>NUCLEOTIDE SEQUENCE [LARGE SCALE GENOMIC DNA]</scope>
    <source>
        <strain evidence="8 9">PL171</strain>
    </source>
</reference>
<keyword evidence="2 7" id="KW-0813">Transport</keyword>
<evidence type="ECO:0000256" key="3">
    <source>
        <dbReference type="ARBA" id="ARBA00022592"/>
    </source>
</evidence>
<gene>
    <name evidence="8" type="ORF">BCR44DRAFT_1500403</name>
</gene>
<evidence type="ECO:0000256" key="2">
    <source>
        <dbReference type="ARBA" id="ARBA00022448"/>
    </source>
</evidence>
<protein>
    <recommendedName>
        <fullName evidence="7">Phosphate transporter</fullName>
    </recommendedName>
</protein>
<feature type="transmembrane region" description="Helical" evidence="7">
    <location>
        <begin position="150"/>
        <end position="172"/>
    </location>
</feature>
<dbReference type="EMBL" id="MCFL01000028">
    <property type="protein sequence ID" value="ORZ34402.1"/>
    <property type="molecule type" value="Genomic_DNA"/>
</dbReference>
<dbReference type="PANTHER" id="PTHR11101:SF80">
    <property type="entry name" value="PHOSPHATE TRANSPORTER"/>
    <property type="match status" value="1"/>
</dbReference>
<feature type="transmembrane region" description="Helical" evidence="7">
    <location>
        <begin position="117"/>
        <end position="138"/>
    </location>
</feature>
<dbReference type="OrthoDB" id="260807at2759"/>
<evidence type="ECO:0000256" key="7">
    <source>
        <dbReference type="RuleBase" id="RU363058"/>
    </source>
</evidence>
<feature type="transmembrane region" description="Helical" evidence="7">
    <location>
        <begin position="214"/>
        <end position="237"/>
    </location>
</feature>
<dbReference type="GO" id="GO:0035435">
    <property type="term" value="P:phosphate ion transmembrane transport"/>
    <property type="evidence" value="ECO:0007669"/>
    <property type="project" value="TreeGrafter"/>
</dbReference>
<feature type="transmembrane region" description="Helical" evidence="7">
    <location>
        <begin position="85"/>
        <end position="105"/>
    </location>
</feature>
<evidence type="ECO:0000256" key="5">
    <source>
        <dbReference type="ARBA" id="ARBA00022989"/>
    </source>
</evidence>
<dbReference type="GO" id="GO:0005315">
    <property type="term" value="F:phosphate transmembrane transporter activity"/>
    <property type="evidence" value="ECO:0007669"/>
    <property type="project" value="InterPro"/>
</dbReference>
<comment type="similarity">
    <text evidence="7">Belongs to the inorganic phosphate transporter (PiT) (TC 2.A.20) family.</text>
</comment>
<dbReference type="AlphaFoldDB" id="A0A1Y2HMR1"/>
<dbReference type="STRING" id="765915.A0A1Y2HMR1"/>
<evidence type="ECO:0000256" key="4">
    <source>
        <dbReference type="ARBA" id="ARBA00022692"/>
    </source>
</evidence>
<keyword evidence="3 7" id="KW-0592">Phosphate transport</keyword>
<dbReference type="GO" id="GO:0016020">
    <property type="term" value="C:membrane"/>
    <property type="evidence" value="ECO:0007669"/>
    <property type="project" value="UniProtKB-SubCell"/>
</dbReference>
<feature type="transmembrane region" description="Helical" evidence="7">
    <location>
        <begin position="47"/>
        <end position="65"/>
    </location>
</feature>
<feature type="transmembrane region" description="Helical" evidence="7">
    <location>
        <begin position="394"/>
        <end position="415"/>
    </location>
</feature>
<evidence type="ECO:0000313" key="9">
    <source>
        <dbReference type="Proteomes" id="UP000193411"/>
    </source>
</evidence>
<feature type="transmembrane region" description="Helical" evidence="7">
    <location>
        <begin position="482"/>
        <end position="510"/>
    </location>
</feature>
<feature type="transmembrane region" description="Helical" evidence="7">
    <location>
        <begin position="6"/>
        <end position="26"/>
    </location>
</feature>
<keyword evidence="6 7" id="KW-0472">Membrane</keyword>
<proteinExistence type="inferred from homology"/>
<comment type="function">
    <text evidence="7">Sodium-phosphate symporter.</text>
</comment>
<comment type="caution">
    <text evidence="8">The sequence shown here is derived from an EMBL/GenBank/DDBJ whole genome shotgun (WGS) entry which is preliminary data.</text>
</comment>
<keyword evidence="9" id="KW-1185">Reference proteome</keyword>
<comment type="subcellular location">
    <subcellularLocation>
        <location evidence="1 7">Membrane</location>
        <topology evidence="1 7">Multi-pass membrane protein</topology>
    </subcellularLocation>
</comment>
<name>A0A1Y2HMR1_9FUNG</name>
<dbReference type="Pfam" id="PF01384">
    <property type="entry name" value="PHO4"/>
    <property type="match status" value="1"/>
</dbReference>
<feature type="transmembrane region" description="Helical" evidence="7">
    <location>
        <begin position="184"/>
        <end position="202"/>
    </location>
</feature>
<keyword evidence="5 7" id="KW-1133">Transmembrane helix</keyword>
<evidence type="ECO:0000256" key="6">
    <source>
        <dbReference type="ARBA" id="ARBA00023136"/>
    </source>
</evidence>
<accession>A0A1Y2HMR1</accession>
<dbReference type="Proteomes" id="UP000193411">
    <property type="component" value="Unassembled WGS sequence"/>
</dbReference>
<evidence type="ECO:0000256" key="1">
    <source>
        <dbReference type="ARBA" id="ARBA00004141"/>
    </source>
</evidence>
<evidence type="ECO:0000313" key="8">
    <source>
        <dbReference type="EMBL" id="ORZ34402.1"/>
    </source>
</evidence>
<keyword evidence="4 7" id="KW-0812">Transmembrane</keyword>
<sequence length="513" mass="55686">MLPGEFYYLVIVAFVVAFADNFANGANDVANAFAPSVAARTLTMKQAVLIALFTEFGGAVLLGSNTATTIRGIVRSESFAGNPDVLMLALVCSLIASASWVLFSCRRGWPISSSHSIVAALVGTAIPAFGWGSVRWGMDRGFARIATSWVLSPICGGVVSAILFHATRALVLRAENSFERAKKFMPLFFFFGGALNSFFIVFESPYLEKTFGDSVFAVLGVSIGIGFVFALWSIFFYTPWVVRIIENNEDLRVWHLFYMPFVGPRPRTLDTIAETAHVDEKHADKPAWERNADTLNYIHQRPERKGFLGRMKSALLHGVEQDVNTVTDEGLRAVHSAAERYDARTEHLYTFLQVFTAMCASFAHGANDVANGIGPLASVIEIHRTGKIPRSAPIPIELLAFGGLAIDAGLFFYGYNVIKTLGNKLMYHSPSRGFCFETGAALTVLTAAKLGLPVSSSQCLVGSAVGVAISTGNWRTVNWRKLGVIFVTWVLTVPVVACLSAGIFSFAAYAPSV</sequence>
<dbReference type="InterPro" id="IPR001204">
    <property type="entry name" value="Phos_transporter"/>
</dbReference>
<organism evidence="8 9">
    <name type="scientific">Catenaria anguillulae PL171</name>
    <dbReference type="NCBI Taxonomy" id="765915"/>
    <lineage>
        <taxon>Eukaryota</taxon>
        <taxon>Fungi</taxon>
        <taxon>Fungi incertae sedis</taxon>
        <taxon>Blastocladiomycota</taxon>
        <taxon>Blastocladiomycetes</taxon>
        <taxon>Blastocladiales</taxon>
        <taxon>Catenariaceae</taxon>
        <taxon>Catenaria</taxon>
    </lineage>
</organism>